<evidence type="ECO:0000256" key="1">
    <source>
        <dbReference type="SAM" id="Phobius"/>
    </source>
</evidence>
<dbReference type="EMBL" id="BOPV01000001">
    <property type="protein sequence ID" value="GIL39225.1"/>
    <property type="molecule type" value="Genomic_DNA"/>
</dbReference>
<reference evidence="2" key="1">
    <citation type="submission" date="2021-02" db="EMBL/GenBank/DDBJ databases">
        <title>Genome sequence of Rhodospirillales sp. strain TMPK1 isolated from soil.</title>
        <authorList>
            <person name="Nakai R."/>
            <person name="Kusada H."/>
            <person name="Tamaki H."/>
        </authorList>
    </citation>
    <scope>NUCLEOTIDE SEQUENCE</scope>
    <source>
        <strain evidence="2">TMPK1</strain>
    </source>
</reference>
<feature type="transmembrane region" description="Helical" evidence="1">
    <location>
        <begin position="124"/>
        <end position="143"/>
    </location>
</feature>
<proteinExistence type="predicted"/>
<feature type="transmembrane region" description="Helical" evidence="1">
    <location>
        <begin position="30"/>
        <end position="56"/>
    </location>
</feature>
<dbReference type="Proteomes" id="UP000681075">
    <property type="component" value="Unassembled WGS sequence"/>
</dbReference>
<comment type="caution">
    <text evidence="2">The sequence shown here is derived from an EMBL/GenBank/DDBJ whole genome shotgun (WGS) entry which is preliminary data.</text>
</comment>
<keyword evidence="1" id="KW-0472">Membrane</keyword>
<feature type="transmembrane region" description="Helical" evidence="1">
    <location>
        <begin position="81"/>
        <end position="104"/>
    </location>
</feature>
<evidence type="ECO:0000313" key="2">
    <source>
        <dbReference type="EMBL" id="GIL39225.1"/>
    </source>
</evidence>
<dbReference type="RefSeq" id="WP_420242324.1">
    <property type="nucleotide sequence ID" value="NZ_BOPV01000001.1"/>
</dbReference>
<keyword evidence="1" id="KW-0812">Transmembrane</keyword>
<dbReference type="AlphaFoldDB" id="A0A8S8XD73"/>
<sequence length="157" mass="16727">MNERLLASLVVRAAGIIIAAKTLATIPNQIFAAAPSFPIILLEALPLVAGVFLACYGERLLPLRGLPSDTTATVTSDRIEAAIFAGIGVYFVAIGISDIAWILAKLEFGRDQFGFVVPDPQNEATRISAFVEIGLGVMLFLGASKIVGLRRRATTNR</sequence>
<gene>
    <name evidence="2" type="ORF">TMPK1_14620</name>
</gene>
<evidence type="ECO:0000313" key="3">
    <source>
        <dbReference type="Proteomes" id="UP000681075"/>
    </source>
</evidence>
<protein>
    <submittedName>
        <fullName evidence="2">Uncharacterized protein</fullName>
    </submittedName>
</protein>
<organism evidence="2 3">
    <name type="scientific">Roseiterribacter gracilis</name>
    <dbReference type="NCBI Taxonomy" id="2812848"/>
    <lineage>
        <taxon>Bacteria</taxon>
        <taxon>Pseudomonadati</taxon>
        <taxon>Pseudomonadota</taxon>
        <taxon>Alphaproteobacteria</taxon>
        <taxon>Rhodospirillales</taxon>
        <taxon>Roseiterribacteraceae</taxon>
        <taxon>Roseiterribacter</taxon>
    </lineage>
</organism>
<keyword evidence="1" id="KW-1133">Transmembrane helix</keyword>
<name>A0A8S8XD73_9PROT</name>
<accession>A0A8S8XD73</accession>
<keyword evidence="3" id="KW-1185">Reference proteome</keyword>